<sequence length="223" mass="24295">MLVKDVMTTKVVKLSPDNSVRQAAKLMFEHHVSGIPVVDDEGHLLGVISEGDLIRRTELCSEASALMADISLAPEDRANAFVRRCSWRVGDVMTADPVTINEDAPLARVARLMQERAIKRIPVMRNGELVGIVSRADLLEAIFAAKQDETAAGDDAIRRSILVRLGENTGLEGLDVTVTVTEGIVHFWGEVEPAACRKAAHVLAESVHGVRGVVEHFPDPYTQ</sequence>
<dbReference type="PROSITE" id="PS51371">
    <property type="entry name" value="CBS"/>
    <property type="match status" value="2"/>
</dbReference>
<reference evidence="2 3" key="1">
    <citation type="submission" date="2015-10" db="EMBL/GenBank/DDBJ databases">
        <title>Genomic differences between typical nodule nitrogen-fixing rhizobial strains and those coming from bean seeds.</title>
        <authorList>
            <person name="Peralta H."/>
            <person name="Aguilar-Vera A."/>
            <person name="Diaz R."/>
            <person name="Mora Y."/>
            <person name="Martinez-Batallar G."/>
            <person name="Salazar E."/>
            <person name="Vargas-Lagunas C."/>
            <person name="Encarnacion S."/>
            <person name="Girard L."/>
            <person name="Mora J."/>
        </authorList>
    </citation>
    <scope>NUCLEOTIDE SEQUENCE [LARGE SCALE GENOMIC DNA]</scope>
    <source>
        <strain evidence="2 3">CFNEI 73</strain>
    </source>
</reference>
<keyword evidence="1" id="KW-0129">CBS domain</keyword>
<dbReference type="OrthoDB" id="9783590at2"/>
<organism evidence="2 3">
    <name type="scientific">Sinorhizobium americanum</name>
    <dbReference type="NCBI Taxonomy" id="194963"/>
    <lineage>
        <taxon>Bacteria</taxon>
        <taxon>Pseudomonadati</taxon>
        <taxon>Pseudomonadota</taxon>
        <taxon>Alphaproteobacteria</taxon>
        <taxon>Hyphomicrobiales</taxon>
        <taxon>Rhizobiaceae</taxon>
        <taxon>Sinorhizobium/Ensifer group</taxon>
        <taxon>Sinorhizobium</taxon>
    </lineage>
</organism>
<dbReference type="InterPro" id="IPR046342">
    <property type="entry name" value="CBS_dom_sf"/>
</dbReference>
<dbReference type="CDD" id="cd04586">
    <property type="entry name" value="CBS_pair_BON_assoc"/>
    <property type="match status" value="1"/>
</dbReference>
<dbReference type="GO" id="GO:0003938">
    <property type="term" value="F:IMP dehydrogenase activity"/>
    <property type="evidence" value="ECO:0007669"/>
    <property type="project" value="UniProtKB-EC"/>
</dbReference>
<dbReference type="Proteomes" id="UP000182306">
    <property type="component" value="Chromosome"/>
</dbReference>
<keyword evidence="3" id="KW-1185">Reference proteome</keyword>
<proteinExistence type="predicted"/>
<dbReference type="InterPro" id="IPR017080">
    <property type="entry name" value="UCP036990_CBS_BON"/>
</dbReference>
<evidence type="ECO:0000256" key="1">
    <source>
        <dbReference type="ARBA" id="ARBA00023122"/>
    </source>
</evidence>
<dbReference type="PIRSF" id="PIRSF036990">
    <property type="entry name" value="UCP036990_CBS_BON"/>
    <property type="match status" value="1"/>
</dbReference>
<dbReference type="STRING" id="194963.SAMCFNEI73_Ch2302"/>
<dbReference type="SMART" id="SM00116">
    <property type="entry name" value="CBS"/>
    <property type="match status" value="2"/>
</dbReference>
<dbReference type="InterPro" id="IPR007055">
    <property type="entry name" value="BON_dom"/>
</dbReference>
<keyword evidence="2" id="KW-0560">Oxidoreductase</keyword>
<evidence type="ECO:0000313" key="2">
    <source>
        <dbReference type="EMBL" id="APG91583.1"/>
    </source>
</evidence>
<dbReference type="KEGG" id="same:SAMCFNEI73_Ch2302"/>
<dbReference type="RefSeq" id="WP_064251960.1">
    <property type="nucleotide sequence ID" value="NZ_CP013107.1"/>
</dbReference>
<dbReference type="InterPro" id="IPR051257">
    <property type="entry name" value="Diverse_CBS-Domain"/>
</dbReference>
<dbReference type="SUPFAM" id="SSF54631">
    <property type="entry name" value="CBS-domain pair"/>
    <property type="match status" value="1"/>
</dbReference>
<dbReference type="AlphaFoldDB" id="A0A1L3LNI1"/>
<gene>
    <name evidence="2" type="ORF">SAMCFNEI73_Ch2302</name>
</gene>
<dbReference type="Pfam" id="PF00571">
    <property type="entry name" value="CBS"/>
    <property type="match status" value="2"/>
</dbReference>
<dbReference type="InterPro" id="IPR000644">
    <property type="entry name" value="CBS_dom"/>
</dbReference>
<accession>A0A1L3LNI1</accession>
<dbReference type="Gene3D" id="3.30.1340.30">
    <property type="match status" value="1"/>
</dbReference>
<dbReference type="PROSITE" id="PS50914">
    <property type="entry name" value="BON"/>
    <property type="match status" value="1"/>
</dbReference>
<dbReference type="EMBL" id="CP013107">
    <property type="protein sequence ID" value="APG91583.1"/>
    <property type="molecule type" value="Genomic_DNA"/>
</dbReference>
<protein>
    <submittedName>
        <fullName evidence="2">Inosine-5'-monophosphate dehydrogenase GuaB</fullName>
        <ecNumber evidence="2">1.1.1.205</ecNumber>
    </submittedName>
</protein>
<dbReference type="PANTHER" id="PTHR43080:SF26">
    <property type="entry name" value="REGULATORY PROTEIN"/>
    <property type="match status" value="1"/>
</dbReference>
<evidence type="ECO:0000313" key="3">
    <source>
        <dbReference type="Proteomes" id="UP000182306"/>
    </source>
</evidence>
<name>A0A1L3LNI1_9HYPH</name>
<dbReference type="Gene3D" id="3.10.580.10">
    <property type="entry name" value="CBS-domain"/>
    <property type="match status" value="1"/>
</dbReference>
<dbReference type="Pfam" id="PF04972">
    <property type="entry name" value="BON"/>
    <property type="match status" value="1"/>
</dbReference>
<dbReference type="PANTHER" id="PTHR43080">
    <property type="entry name" value="CBS DOMAIN-CONTAINING PROTEIN CBSX3, MITOCHONDRIAL"/>
    <property type="match status" value="1"/>
</dbReference>
<dbReference type="EC" id="1.1.1.205" evidence="2"/>